<comment type="caution">
    <text evidence="3">The sequence shown here is derived from an EMBL/GenBank/DDBJ whole genome shotgun (WGS) entry which is preliminary data.</text>
</comment>
<evidence type="ECO:0000259" key="2">
    <source>
        <dbReference type="PROSITE" id="PS50931"/>
    </source>
</evidence>
<gene>
    <name evidence="3" type="ORF">A5630_20755</name>
</gene>
<sequence>MLTAQTTIDRLIDCEVGNFGIYLEHPLPLIEILADIRALGAAFVYAAKREDIESVVPVDLAAELRSSLQTGELGSPSLHCRTVNFKESPLSVVGTAVAVTAALSVLNCLTVNGAAAALVALHSHADRAKLEQGIRVRHKVSGSASPVLRAICIASRGARLNTAEQLRCRVGSALPRRPIDNSARDSRITAGTPTLFWPTWALRLCPPNYRERTTRPALAPALALVGTTMTSGEAAIALGNTVTTSHNVMLLLGKLSRTPQWPGIRSALIRLSDYLETVGAPIDYHRRRQLNYSELLPDAQWTDIACAASIRPVGAAIARCFLYERLSGSAALPAHVSRQDLRTYFRMLNFPLRLTPELLVGLDHCALNFLAEQGITDEPVCWEPPKELVAGAALPGVDIDTVDTMELHRVVRGSHTLAEAATKIGISVSAARCILEHHPAPQSARPPRKRPRRESPAYRKASTVYPHDRLVDLYREQHLSIETLAAMAGVSNTTIAKLLRNHDIPPWVAGPSVPLQVDRDWVYTEHVTRGRSLNDLARELDASTAELSLWAKRQCIPVRRGPRHSLDELRTNDKIPELLIPALVGIGGWERLMRFVSVLEYPSFSKAAQSLHVSTGSVIVAVLRLERDLGGRLVDRWQNSRPMRPTALGHRVQLAATRLHAAGGPWSA</sequence>
<evidence type="ECO:0000256" key="1">
    <source>
        <dbReference type="SAM" id="MobiDB-lite"/>
    </source>
</evidence>
<proteinExistence type="predicted"/>
<dbReference type="Pfam" id="PF00126">
    <property type="entry name" value="HTH_1"/>
    <property type="match status" value="1"/>
</dbReference>
<evidence type="ECO:0000313" key="4">
    <source>
        <dbReference type="Proteomes" id="UP000093898"/>
    </source>
</evidence>
<dbReference type="InterPro" id="IPR036390">
    <property type="entry name" value="WH_DNA-bd_sf"/>
</dbReference>
<organism evidence="3 4">
    <name type="scientific">Mycolicibacterium mucogenicum</name>
    <name type="common">Mycobacterium mucogenicum</name>
    <dbReference type="NCBI Taxonomy" id="56689"/>
    <lineage>
        <taxon>Bacteria</taxon>
        <taxon>Bacillati</taxon>
        <taxon>Actinomycetota</taxon>
        <taxon>Actinomycetes</taxon>
        <taxon>Mycobacteriales</taxon>
        <taxon>Mycobacteriaceae</taxon>
        <taxon>Mycolicibacterium</taxon>
    </lineage>
</organism>
<dbReference type="RefSeq" id="WP_064980764.1">
    <property type="nucleotide sequence ID" value="NZ_LZLC01000099.1"/>
</dbReference>
<reference evidence="3 4" key="1">
    <citation type="submission" date="2016-06" db="EMBL/GenBank/DDBJ databases">
        <authorList>
            <person name="Kjaerup R.B."/>
            <person name="Dalgaard T.S."/>
            <person name="Juul-Madsen H.R."/>
        </authorList>
    </citation>
    <scope>NUCLEOTIDE SEQUENCE [LARGE SCALE GENOMIC DNA]</scope>
    <source>
        <strain evidence="3 4">1127319.6</strain>
    </source>
</reference>
<feature type="domain" description="HTH lysR-type" evidence="2">
    <location>
        <begin position="589"/>
        <end position="646"/>
    </location>
</feature>
<protein>
    <recommendedName>
        <fullName evidence="2">HTH lysR-type domain-containing protein</fullName>
    </recommendedName>
</protein>
<dbReference type="SUPFAM" id="SSF46785">
    <property type="entry name" value="Winged helix' DNA-binding domain"/>
    <property type="match status" value="1"/>
</dbReference>
<name>A0A1A3H2M4_MYCMU</name>
<evidence type="ECO:0000313" key="3">
    <source>
        <dbReference type="EMBL" id="OBJ42542.1"/>
    </source>
</evidence>
<dbReference type="InterPro" id="IPR036388">
    <property type="entry name" value="WH-like_DNA-bd_sf"/>
</dbReference>
<dbReference type="OrthoDB" id="3874088at2"/>
<dbReference type="AlphaFoldDB" id="A0A1A3H2M4"/>
<dbReference type="Gene3D" id="1.10.10.10">
    <property type="entry name" value="Winged helix-like DNA-binding domain superfamily/Winged helix DNA-binding domain"/>
    <property type="match status" value="1"/>
</dbReference>
<dbReference type="InterPro" id="IPR000847">
    <property type="entry name" value="LysR_HTH_N"/>
</dbReference>
<dbReference type="GO" id="GO:0003700">
    <property type="term" value="F:DNA-binding transcription factor activity"/>
    <property type="evidence" value="ECO:0007669"/>
    <property type="project" value="InterPro"/>
</dbReference>
<dbReference type="Proteomes" id="UP000093898">
    <property type="component" value="Unassembled WGS sequence"/>
</dbReference>
<feature type="region of interest" description="Disordered" evidence="1">
    <location>
        <begin position="437"/>
        <end position="461"/>
    </location>
</feature>
<dbReference type="PROSITE" id="PS50931">
    <property type="entry name" value="HTH_LYSR"/>
    <property type="match status" value="1"/>
</dbReference>
<accession>A0A1A3H2M4</accession>
<dbReference type="EMBL" id="LZLC01000099">
    <property type="protein sequence ID" value="OBJ42542.1"/>
    <property type="molecule type" value="Genomic_DNA"/>
</dbReference>